<dbReference type="Gene3D" id="3.40.190.10">
    <property type="entry name" value="Periplasmic binding protein-like II"/>
    <property type="match status" value="4"/>
</dbReference>
<keyword evidence="5" id="KW-1133">Transmembrane helix</keyword>
<dbReference type="InterPro" id="IPR001638">
    <property type="entry name" value="Solute-binding_3/MltF_N"/>
</dbReference>
<dbReference type="InterPro" id="IPR003594">
    <property type="entry name" value="HATPase_dom"/>
</dbReference>
<proteinExistence type="predicted"/>
<reference evidence="8 9" key="1">
    <citation type="submission" date="2020-05" db="EMBL/GenBank/DDBJ databases">
        <title>Complete genome sequencing of Campylobacter and Arcobacter type strains.</title>
        <authorList>
            <person name="Miller W.G."/>
            <person name="Yee E."/>
        </authorList>
    </citation>
    <scope>NUCLEOTIDE SEQUENCE [LARGE SCALE GENOMIC DNA]</scope>
    <source>
        <strain evidence="8 9">LMG 26156</strain>
    </source>
</reference>
<dbReference type="SMART" id="SM00387">
    <property type="entry name" value="HATPase_c"/>
    <property type="match status" value="1"/>
</dbReference>
<dbReference type="Gene3D" id="1.10.287.130">
    <property type="match status" value="1"/>
</dbReference>
<gene>
    <name evidence="8" type="ORF">AVENP_3081</name>
</gene>
<evidence type="ECO:0000256" key="4">
    <source>
        <dbReference type="ARBA" id="ARBA00022729"/>
    </source>
</evidence>
<dbReference type="SUPFAM" id="SSF55874">
    <property type="entry name" value="ATPase domain of HSP90 chaperone/DNA topoisomerase II/histidine kinase"/>
    <property type="match status" value="1"/>
</dbReference>
<dbReference type="InterPro" id="IPR036097">
    <property type="entry name" value="HisK_dim/P_sf"/>
</dbReference>
<evidence type="ECO:0000313" key="9">
    <source>
        <dbReference type="Proteomes" id="UP000503482"/>
    </source>
</evidence>
<dbReference type="EMBL" id="CP053840">
    <property type="protein sequence ID" value="QKF68544.1"/>
    <property type="molecule type" value="Genomic_DNA"/>
</dbReference>
<dbReference type="PROSITE" id="PS50109">
    <property type="entry name" value="HIS_KIN"/>
    <property type="match status" value="1"/>
</dbReference>
<dbReference type="Pfam" id="PF02518">
    <property type="entry name" value="HATPase_c"/>
    <property type="match status" value="1"/>
</dbReference>
<evidence type="ECO:0000259" key="7">
    <source>
        <dbReference type="PROSITE" id="PS50109"/>
    </source>
</evidence>
<dbReference type="InterPro" id="IPR003661">
    <property type="entry name" value="HisK_dim/P_dom"/>
</dbReference>
<evidence type="ECO:0000256" key="2">
    <source>
        <dbReference type="ARBA" id="ARBA00012438"/>
    </source>
</evidence>
<feature type="signal peptide" evidence="6">
    <location>
        <begin position="1"/>
        <end position="18"/>
    </location>
</feature>
<keyword evidence="5" id="KW-0472">Membrane</keyword>
<protein>
    <recommendedName>
        <fullName evidence="2">histidine kinase</fullName>
        <ecNumber evidence="2">2.7.13.3</ecNumber>
    </recommendedName>
</protein>
<dbReference type="KEGG" id="avp:AVENP_3081"/>
<dbReference type="SUPFAM" id="SSF47384">
    <property type="entry name" value="Homodimeric domain of signal transducing histidine kinase"/>
    <property type="match status" value="1"/>
</dbReference>
<dbReference type="Proteomes" id="UP000503482">
    <property type="component" value="Chromosome"/>
</dbReference>
<dbReference type="PANTHER" id="PTHR35936:SF17">
    <property type="entry name" value="ARGININE-BINDING EXTRACELLULAR PROTEIN ARTP"/>
    <property type="match status" value="1"/>
</dbReference>
<dbReference type="CDD" id="cd00082">
    <property type="entry name" value="HisKA"/>
    <property type="match status" value="1"/>
</dbReference>
<keyword evidence="8" id="KW-0808">Transferase</keyword>
<evidence type="ECO:0000313" key="8">
    <source>
        <dbReference type="EMBL" id="QKF68544.1"/>
    </source>
</evidence>
<keyword evidence="8" id="KW-0418">Kinase</keyword>
<dbReference type="Pfam" id="PF00497">
    <property type="entry name" value="SBP_bac_3"/>
    <property type="match status" value="2"/>
</dbReference>
<dbReference type="InterPro" id="IPR004358">
    <property type="entry name" value="Sig_transdc_His_kin-like_C"/>
</dbReference>
<sequence length="826" mass="96317">MKFIVFSLFFFSFLFANSSVLNEEEKAWIENNSVKIGITNLYPLSYLNKDYQRDGFANDILDLIIKKFQIKTKTVDINHGNIEYAFENGEIDLVPIINNSKISNNFGLYSSEILKIRNILFVKKEQNKINSYDDLNYKRVAIVDETGTISDIKKKYPKIKIVETQRIEESVQKLLGGSVDALIASPITVQKYLEDNLVIDLKAMPLISFEPSIFYFFSNKNKPILQSILEKGLDSISIKEQKELFDKWFLKDVADLPLILTEEEMNYLQRKASINMCVDPDWMPYEKIEDHKHIGIVADYMKEFQEKIGIPIKLVETQNWSESLEYVRNRNCDILSLVMDTKSRREYMNFTKPYITAPLVLVTKRNVTFINDLNTLENQKIGIQKDFAYNEIIRRNYPNLEVVDVEHLRVGLKKVERGELFGQVTTHLNVAYAFQEEFYGSLQISGKFDNKWYLSVGVRNDAPILLNIFEKVVNSISDENKQKIINNWVSVKYEKSIDYKLFWTILSILVFILLLILYTYILQSRYIKKLTKAKEEIEMLNSTLEKKVHLRTRELELSNRKLKIKTLELEHLNNTLDTRIKEEINNRKKQEQLLIQQSKLAEMGEMISMIAHQWRQPLSALSTVIQNIHLRYSLDKLDKEYLDKQRILSNALTEKMSKTIEDFRNFFKPNKEKHAFSIKDAISQTIFLIVDSFKSNSIKIEVQILDDIKLYGFQSELSQVLLNILTNSKDAFLEKNIENPHIIIKAKRIQTHIKILISDNAGGIGESIINKIFEPYFTTKDSYNGTGLGLYMSKIIIEQNMQGELKVKNIPQGVEFSMYIPINYKE</sequence>
<dbReference type="SUPFAM" id="SSF53850">
    <property type="entry name" value="Periplasmic binding protein-like II"/>
    <property type="match status" value="2"/>
</dbReference>
<evidence type="ECO:0000256" key="1">
    <source>
        <dbReference type="ARBA" id="ARBA00000085"/>
    </source>
</evidence>
<dbReference type="CDD" id="cd13708">
    <property type="entry name" value="PBP2_BvgS_like_1"/>
    <property type="match status" value="1"/>
</dbReference>
<name>A0AAE7E5J9_9BACT</name>
<dbReference type="RefSeq" id="WP_128359877.1">
    <property type="nucleotide sequence ID" value="NZ_CP053840.1"/>
</dbReference>
<feature type="domain" description="Histidine kinase" evidence="7">
    <location>
        <begin position="609"/>
        <end position="824"/>
    </location>
</feature>
<dbReference type="SMART" id="SM00062">
    <property type="entry name" value="PBPb"/>
    <property type="match status" value="2"/>
</dbReference>
<dbReference type="InterPro" id="IPR036890">
    <property type="entry name" value="HATPase_C_sf"/>
</dbReference>
<feature type="transmembrane region" description="Helical" evidence="5">
    <location>
        <begin position="501"/>
        <end position="522"/>
    </location>
</feature>
<comment type="catalytic activity">
    <reaction evidence="1">
        <text>ATP + protein L-histidine = ADP + protein N-phospho-L-histidine.</text>
        <dbReference type="EC" id="2.7.13.3"/>
    </reaction>
</comment>
<evidence type="ECO:0000256" key="5">
    <source>
        <dbReference type="SAM" id="Phobius"/>
    </source>
</evidence>
<keyword evidence="3" id="KW-0597">Phosphoprotein</keyword>
<dbReference type="EC" id="2.7.13.3" evidence="2"/>
<dbReference type="PRINTS" id="PR00344">
    <property type="entry name" value="BCTRLSENSOR"/>
</dbReference>
<organism evidence="8 9">
    <name type="scientific">Arcobacter venerupis</name>
    <dbReference type="NCBI Taxonomy" id="1054033"/>
    <lineage>
        <taxon>Bacteria</taxon>
        <taxon>Pseudomonadati</taxon>
        <taxon>Campylobacterota</taxon>
        <taxon>Epsilonproteobacteria</taxon>
        <taxon>Campylobacterales</taxon>
        <taxon>Arcobacteraceae</taxon>
        <taxon>Arcobacter</taxon>
    </lineage>
</organism>
<dbReference type="InterPro" id="IPR005467">
    <property type="entry name" value="His_kinase_dom"/>
</dbReference>
<keyword evidence="4 6" id="KW-0732">Signal</keyword>
<feature type="chain" id="PRO_5042093964" description="histidine kinase" evidence="6">
    <location>
        <begin position="19"/>
        <end position="826"/>
    </location>
</feature>
<dbReference type="Gene3D" id="3.30.565.10">
    <property type="entry name" value="Histidine kinase-like ATPase, C-terminal domain"/>
    <property type="match status" value="1"/>
</dbReference>
<keyword evidence="9" id="KW-1185">Reference proteome</keyword>
<evidence type="ECO:0000256" key="6">
    <source>
        <dbReference type="SAM" id="SignalP"/>
    </source>
</evidence>
<dbReference type="GO" id="GO:0000155">
    <property type="term" value="F:phosphorelay sensor kinase activity"/>
    <property type="evidence" value="ECO:0007669"/>
    <property type="project" value="InterPro"/>
</dbReference>
<evidence type="ECO:0000256" key="3">
    <source>
        <dbReference type="ARBA" id="ARBA00022553"/>
    </source>
</evidence>
<accession>A0AAE7E5J9</accession>
<dbReference type="AlphaFoldDB" id="A0AAE7E5J9"/>
<keyword evidence="5" id="KW-0812">Transmembrane</keyword>
<dbReference type="PANTHER" id="PTHR35936">
    <property type="entry name" value="MEMBRANE-BOUND LYTIC MUREIN TRANSGLYCOSYLASE F"/>
    <property type="match status" value="1"/>
</dbReference>